<dbReference type="PROSITE" id="PS51375">
    <property type="entry name" value="PPR"/>
    <property type="match status" value="1"/>
</dbReference>
<feature type="compositionally biased region" description="Low complexity" evidence="3">
    <location>
        <begin position="1124"/>
        <end position="1137"/>
    </location>
</feature>
<reference evidence="4" key="1">
    <citation type="submission" date="2023-08" db="EMBL/GenBank/DDBJ databases">
        <authorList>
            <person name="Chen Y."/>
            <person name="Shah S."/>
            <person name="Dougan E. K."/>
            <person name="Thang M."/>
            <person name="Chan C."/>
        </authorList>
    </citation>
    <scope>NUCLEOTIDE SEQUENCE</scope>
</reference>
<evidence type="ECO:0000256" key="3">
    <source>
        <dbReference type="SAM" id="MobiDB-lite"/>
    </source>
</evidence>
<gene>
    <name evidence="4" type="ORF">EVOR1521_LOCUS18700</name>
</gene>
<feature type="region of interest" description="Disordered" evidence="3">
    <location>
        <begin position="1124"/>
        <end position="1175"/>
    </location>
</feature>
<evidence type="ECO:0000313" key="4">
    <source>
        <dbReference type="EMBL" id="CAJ1393946.1"/>
    </source>
</evidence>
<feature type="non-terminal residue" evidence="4">
    <location>
        <position position="1314"/>
    </location>
</feature>
<feature type="compositionally biased region" description="Basic residues" evidence="3">
    <location>
        <begin position="636"/>
        <end position="645"/>
    </location>
</feature>
<dbReference type="InterPro" id="IPR051222">
    <property type="entry name" value="PPR/CCM1_RNA-binding"/>
</dbReference>
<name>A0AA36IW19_9DINO</name>
<proteinExistence type="predicted"/>
<dbReference type="EMBL" id="CAUJNA010002680">
    <property type="protein sequence ID" value="CAJ1393946.1"/>
    <property type="molecule type" value="Genomic_DNA"/>
</dbReference>
<feature type="region of interest" description="Disordered" evidence="3">
    <location>
        <begin position="865"/>
        <end position="896"/>
    </location>
</feature>
<feature type="region of interest" description="Disordered" evidence="3">
    <location>
        <begin position="974"/>
        <end position="1087"/>
    </location>
</feature>
<dbReference type="PANTHER" id="PTHR47942">
    <property type="entry name" value="TETRATRICOPEPTIDE REPEAT (TPR)-LIKE SUPERFAMILY PROTEIN-RELATED"/>
    <property type="match status" value="1"/>
</dbReference>
<feature type="repeat" description="PPR" evidence="2">
    <location>
        <begin position="219"/>
        <end position="253"/>
    </location>
</feature>
<feature type="region of interest" description="Disordered" evidence="3">
    <location>
        <begin position="749"/>
        <end position="785"/>
    </location>
</feature>
<sequence>ALGVLGLLGLRQFRPDAVSCNTALNACDQTWRQALGLLAAALTALTATVVTWNATISAGGKSEQWLQAVGVLDSAQSAALKADVISFNASMSACRWEAASGLFKELRGKALRPTAVTFGSTISACERSTSAQWPKAVHALCMAASCGVETGTIAYNACISALEQGQWEQVLCLFHRLMISGLQPSITTCNALITACASEEWRRALTTLLTLPSLKLRADIVTFNACIRACDEGGQWERALLLFSEAQRRRLQPSAVTYSSIITACAGRWRQVLLLLRAARDLSLADGAVCNAAVAACGAAACWEQGLSLLSLAGLQASSISFNAVISACAKAELWSQALRAFAALAAQPAARRWRRDAVAFNGAITACEKRLRWRFALGLKELQRGGGVRPTAVTFGAIVSACERSAKWQGAVHLLGAAEKELRPDAVAFNAAISAFEGLSRWRWCFDLGSRLPLTRAARTEHPKGSRTTAEEAPRAAAGAAFGSIVGAASAAAAWRAAAAALRAWRARSRAPPRAGWAWAPLEGWPAPAAVRELRLGSKARQLQLSALEACGEIMSFPNPEPYGTSNVHLSLRPNLGNLVLVDADNVPAAQLYGRAAGEEPGLVNVKLGPGIQVADGQGTPARPGMNMEREPRGLRRFFRRKKSSPGGTPLASNEGWSPASILSRRSREETPTERGRPRQRAQKRAPLTCMTFFACGALPRGESPERARTRPRSSESPEALSITPAVTTNAMRLRWARDDRTRVEQIRGGLRSSSTGSILSRPTVPAPSTPSAGKLTSLDTEGMDLAPPSEVILQELERCRMRLEDVRAPASDQKPRKREERPELAVVVFRAQAPEPELLPSPARLTPGWSPNGLSRMDKVHKTRKDQLEAHHGVSRSLTPSTRASPGAPGAPTRGLRLLGAAARHAQLTKEGCAGPTQQTFTVMYDEESLGERRERVRGFIQQTEILGGLQALLWSLQPMRVAFRWPHVWSQPGDVSSSPCDMSPGSRRRAVTADPGGRLEEARALLSEMLSGSTKSSSSASLEDARRRHESAPPKAATLRPSNTAWASPPNRRWNKTHASGGFQVPGNFLTPLNGQGSPSRRERSMPWFPTIEFEQPRLWQGRAASTGRLAPLAEHARTLGPAPGAASAASAASGGPGLADREGRVERLAVPERKPRKESRQSRQKRHPEGDAEFCQILAAALASGDGYGLQPEADGPVLSMCEELVEGGDEHSLPACDVPSPIPKLSESLEEASRSSTPPSGMLTPLPLPSSRNESPREAHPFGPKTPRATSGDTKAEEARTKSPRRRKDFAQIMAERRRLEAVVRVDRA</sequence>
<accession>A0AA36IW19</accession>
<evidence type="ECO:0000256" key="2">
    <source>
        <dbReference type="PROSITE-ProRule" id="PRU00708"/>
    </source>
</evidence>
<evidence type="ECO:0008006" key="6">
    <source>
        <dbReference type="Google" id="ProtNLM"/>
    </source>
</evidence>
<protein>
    <recommendedName>
        <fullName evidence="6">Pentatricopeptide repeat-containing protein, chloroplastic</fullName>
    </recommendedName>
</protein>
<dbReference type="Pfam" id="PF01535">
    <property type="entry name" value="PPR"/>
    <property type="match status" value="1"/>
</dbReference>
<keyword evidence="1" id="KW-0677">Repeat</keyword>
<feature type="region of interest" description="Disordered" evidence="3">
    <location>
        <begin position="617"/>
        <end position="728"/>
    </location>
</feature>
<feature type="compositionally biased region" description="Basic and acidic residues" evidence="3">
    <location>
        <begin position="667"/>
        <end position="678"/>
    </location>
</feature>
<organism evidence="4 5">
    <name type="scientific">Effrenium voratum</name>
    <dbReference type="NCBI Taxonomy" id="2562239"/>
    <lineage>
        <taxon>Eukaryota</taxon>
        <taxon>Sar</taxon>
        <taxon>Alveolata</taxon>
        <taxon>Dinophyceae</taxon>
        <taxon>Suessiales</taxon>
        <taxon>Symbiodiniaceae</taxon>
        <taxon>Effrenium</taxon>
    </lineage>
</organism>
<dbReference type="Gene3D" id="1.25.40.10">
    <property type="entry name" value="Tetratricopeptide repeat domain"/>
    <property type="match status" value="3"/>
</dbReference>
<dbReference type="InterPro" id="IPR002885">
    <property type="entry name" value="PPR_rpt"/>
</dbReference>
<dbReference type="InterPro" id="IPR011990">
    <property type="entry name" value="TPR-like_helical_dom_sf"/>
</dbReference>
<comment type="caution">
    <text evidence="4">The sequence shown here is derived from an EMBL/GenBank/DDBJ whole genome shotgun (WGS) entry which is preliminary data.</text>
</comment>
<feature type="compositionally biased region" description="Basic and acidic residues" evidence="3">
    <location>
        <begin position="704"/>
        <end position="717"/>
    </location>
</feature>
<feature type="compositionally biased region" description="Low complexity" evidence="3">
    <location>
        <begin position="1009"/>
        <end position="1025"/>
    </location>
</feature>
<feature type="compositionally biased region" description="Basic and acidic residues" evidence="3">
    <location>
        <begin position="1143"/>
        <end position="1165"/>
    </location>
</feature>
<dbReference type="Proteomes" id="UP001178507">
    <property type="component" value="Unassembled WGS sequence"/>
</dbReference>
<feature type="compositionally biased region" description="Basic and acidic residues" evidence="3">
    <location>
        <begin position="1026"/>
        <end position="1035"/>
    </location>
</feature>
<feature type="compositionally biased region" description="Polar residues" evidence="3">
    <location>
        <begin position="753"/>
        <end position="762"/>
    </location>
</feature>
<evidence type="ECO:0000256" key="1">
    <source>
        <dbReference type="ARBA" id="ARBA00022737"/>
    </source>
</evidence>
<keyword evidence="5" id="KW-1185">Reference proteome</keyword>
<dbReference type="Pfam" id="PF13041">
    <property type="entry name" value="PPR_2"/>
    <property type="match status" value="1"/>
</dbReference>
<dbReference type="PANTHER" id="PTHR47942:SF63">
    <property type="entry name" value="PENTATRICOPEPTIDE REPEAT-CONTAINING PROTEIN"/>
    <property type="match status" value="1"/>
</dbReference>
<feature type="region of interest" description="Disordered" evidence="3">
    <location>
        <begin position="1214"/>
        <end position="1294"/>
    </location>
</feature>
<evidence type="ECO:0000313" key="5">
    <source>
        <dbReference type="Proteomes" id="UP001178507"/>
    </source>
</evidence>
<feature type="compositionally biased region" description="Basic and acidic residues" evidence="3">
    <location>
        <begin position="865"/>
        <end position="874"/>
    </location>
</feature>